<feature type="transmembrane region" description="Helical" evidence="7">
    <location>
        <begin position="129"/>
        <end position="147"/>
    </location>
</feature>
<evidence type="ECO:0000256" key="6">
    <source>
        <dbReference type="ARBA" id="ARBA00023136"/>
    </source>
</evidence>
<evidence type="ECO:0000256" key="5">
    <source>
        <dbReference type="ARBA" id="ARBA00022989"/>
    </source>
</evidence>
<proteinExistence type="inferred from homology"/>
<name>A0A455SJ39_9CHLR</name>
<keyword evidence="6 7" id="KW-0472">Membrane</keyword>
<dbReference type="CDD" id="cd06261">
    <property type="entry name" value="TM_PBP2"/>
    <property type="match status" value="1"/>
</dbReference>
<evidence type="ECO:0000256" key="3">
    <source>
        <dbReference type="ARBA" id="ARBA00022475"/>
    </source>
</evidence>
<feature type="transmembrane region" description="Helical" evidence="7">
    <location>
        <begin position="254"/>
        <end position="277"/>
    </location>
</feature>
<comment type="similarity">
    <text evidence="7">Belongs to the binding-protein-dependent transport system permease family.</text>
</comment>
<dbReference type="PANTHER" id="PTHR30193:SF1">
    <property type="entry name" value="ABC TRANSPORTER PERMEASE PROTEIN YESP-RELATED"/>
    <property type="match status" value="1"/>
</dbReference>
<protein>
    <submittedName>
        <fullName evidence="9">ABC transporter permease</fullName>
    </submittedName>
</protein>
<dbReference type="PANTHER" id="PTHR30193">
    <property type="entry name" value="ABC TRANSPORTER PERMEASE PROTEIN"/>
    <property type="match status" value="1"/>
</dbReference>
<dbReference type="Pfam" id="PF00528">
    <property type="entry name" value="BPD_transp_1"/>
    <property type="match status" value="1"/>
</dbReference>
<keyword evidence="5 7" id="KW-1133">Transmembrane helix</keyword>
<dbReference type="EMBL" id="AP019376">
    <property type="protein sequence ID" value="BBH87746.1"/>
    <property type="molecule type" value="Genomic_DNA"/>
</dbReference>
<evidence type="ECO:0000256" key="1">
    <source>
        <dbReference type="ARBA" id="ARBA00004651"/>
    </source>
</evidence>
<feature type="transmembrane region" description="Helical" evidence="7">
    <location>
        <begin position="33"/>
        <end position="60"/>
    </location>
</feature>
<keyword evidence="4 7" id="KW-0812">Transmembrane</keyword>
<evidence type="ECO:0000256" key="4">
    <source>
        <dbReference type="ARBA" id="ARBA00022692"/>
    </source>
</evidence>
<dbReference type="GO" id="GO:0005886">
    <property type="term" value="C:plasma membrane"/>
    <property type="evidence" value="ECO:0007669"/>
    <property type="project" value="UniProtKB-SubCell"/>
</dbReference>
<evidence type="ECO:0000256" key="7">
    <source>
        <dbReference type="RuleBase" id="RU363032"/>
    </source>
</evidence>
<organism evidence="9">
    <name type="scientific">Thermosporothrix sp. COM3</name>
    <dbReference type="NCBI Taxonomy" id="2490863"/>
    <lineage>
        <taxon>Bacteria</taxon>
        <taxon>Bacillati</taxon>
        <taxon>Chloroflexota</taxon>
        <taxon>Ktedonobacteria</taxon>
        <taxon>Ktedonobacterales</taxon>
        <taxon>Thermosporotrichaceae</taxon>
        <taxon>Thermosporothrix</taxon>
    </lineage>
</organism>
<feature type="domain" description="ABC transmembrane type-1" evidence="8">
    <location>
        <begin position="92"/>
        <end position="306"/>
    </location>
</feature>
<feature type="transmembrane region" description="Helical" evidence="7">
    <location>
        <begin position="289"/>
        <end position="308"/>
    </location>
</feature>
<feature type="transmembrane region" description="Helical" evidence="7">
    <location>
        <begin position="223"/>
        <end position="248"/>
    </location>
</feature>
<keyword evidence="3" id="KW-1003">Cell membrane</keyword>
<dbReference type="GO" id="GO:0055085">
    <property type="term" value="P:transmembrane transport"/>
    <property type="evidence" value="ECO:0007669"/>
    <property type="project" value="InterPro"/>
</dbReference>
<dbReference type="Gene3D" id="1.10.3720.10">
    <property type="entry name" value="MetI-like"/>
    <property type="match status" value="1"/>
</dbReference>
<dbReference type="PROSITE" id="PS50928">
    <property type="entry name" value="ABC_TM1"/>
    <property type="match status" value="1"/>
</dbReference>
<feature type="transmembrane region" description="Helical" evidence="7">
    <location>
        <begin position="179"/>
        <end position="202"/>
    </location>
</feature>
<dbReference type="InterPro" id="IPR051393">
    <property type="entry name" value="ABC_transporter_permease"/>
</dbReference>
<keyword evidence="2 7" id="KW-0813">Transport</keyword>
<sequence>MTLPISQQKSIESQEKAVRQAQKKSAAAKRENVSGYLFLLPWLLGLFLLTIGPILASLYLSFTRFDLLSAPQWIGLQNYLTLPGDPRFLTALQVTFSYVFLSVPLKLVFALLLALVLNKGVRGLAMYRAIFYIPSLLGGSVAIAILWRQMFGPGSIAEQLASLFGVQHAGTWILHPRQALLTLVALALWQFGSPMIIFLAGLRQIPRELYEAAAVDGAGPLRTFFHITLPMLTPLIFFNMILQMIAAFQAFTPAFILSGGTGGVLDSSLFYTLYIYLEGFGNFRMGYASAMAWILLLLIALFTGIAFLTSRHWVFYQDEQH</sequence>
<accession>A0A455SJ39</accession>
<evidence type="ECO:0000256" key="2">
    <source>
        <dbReference type="ARBA" id="ARBA00022448"/>
    </source>
</evidence>
<reference evidence="9" key="1">
    <citation type="submission" date="2018-12" db="EMBL/GenBank/DDBJ databases">
        <title>Novel natural products biosynthetic potential of the class Ktedonobacteria.</title>
        <authorList>
            <person name="Zheng Y."/>
            <person name="Saitou A."/>
            <person name="Wang C.M."/>
            <person name="Toyoda A."/>
            <person name="Minakuchi Y."/>
            <person name="Sekiguchi Y."/>
            <person name="Ueda K."/>
            <person name="Takano H."/>
            <person name="Sakai Y."/>
            <person name="Yokota A."/>
            <person name="Yabe S."/>
        </authorList>
    </citation>
    <scope>NUCLEOTIDE SEQUENCE</scope>
    <source>
        <strain evidence="9">COM3</strain>
    </source>
</reference>
<feature type="transmembrane region" description="Helical" evidence="7">
    <location>
        <begin position="96"/>
        <end position="117"/>
    </location>
</feature>
<gene>
    <name evidence="9" type="ORF">KTC_24970</name>
</gene>
<dbReference type="SUPFAM" id="SSF161098">
    <property type="entry name" value="MetI-like"/>
    <property type="match status" value="1"/>
</dbReference>
<comment type="subcellular location">
    <subcellularLocation>
        <location evidence="1 7">Cell membrane</location>
        <topology evidence="1 7">Multi-pass membrane protein</topology>
    </subcellularLocation>
</comment>
<dbReference type="InterPro" id="IPR035906">
    <property type="entry name" value="MetI-like_sf"/>
</dbReference>
<dbReference type="InterPro" id="IPR000515">
    <property type="entry name" value="MetI-like"/>
</dbReference>
<evidence type="ECO:0000313" key="9">
    <source>
        <dbReference type="EMBL" id="BBH87746.1"/>
    </source>
</evidence>
<dbReference type="AlphaFoldDB" id="A0A455SJ39"/>
<evidence type="ECO:0000259" key="8">
    <source>
        <dbReference type="PROSITE" id="PS50928"/>
    </source>
</evidence>